<keyword evidence="3" id="KW-0560">Oxidoreductase</keyword>
<dbReference type="InterPro" id="IPR036291">
    <property type="entry name" value="NAD(P)-bd_dom_sf"/>
</dbReference>
<evidence type="ECO:0008006" key="6">
    <source>
        <dbReference type="Google" id="ProtNLM"/>
    </source>
</evidence>
<evidence type="ECO:0000256" key="2">
    <source>
        <dbReference type="ARBA" id="ARBA00022857"/>
    </source>
</evidence>
<reference evidence="4" key="1">
    <citation type="journal article" date="2021" name="J Fungi (Basel)">
        <title>Virulence traits and population genomics of the black yeast Aureobasidium melanogenum.</title>
        <authorList>
            <person name="Cernosa A."/>
            <person name="Sun X."/>
            <person name="Gostincar C."/>
            <person name="Fang C."/>
            <person name="Gunde-Cimerman N."/>
            <person name="Song Z."/>
        </authorList>
    </citation>
    <scope>NUCLEOTIDE SEQUENCE</scope>
    <source>
        <strain evidence="4">EXF-9911</strain>
    </source>
</reference>
<comment type="similarity">
    <text evidence="1">Belongs to the short-chain dehydrogenases/reductases (SDR) family.</text>
</comment>
<dbReference type="FunFam" id="3.40.50.720:FF:000084">
    <property type="entry name" value="Short-chain dehydrogenase reductase"/>
    <property type="match status" value="1"/>
</dbReference>
<dbReference type="Pfam" id="PF13561">
    <property type="entry name" value="adh_short_C2"/>
    <property type="match status" value="1"/>
</dbReference>
<proteinExistence type="inferred from homology"/>
<evidence type="ECO:0000313" key="5">
    <source>
        <dbReference type="Proteomes" id="UP000779574"/>
    </source>
</evidence>
<dbReference type="SUPFAM" id="SSF51735">
    <property type="entry name" value="NAD(P)-binding Rossmann-fold domains"/>
    <property type="match status" value="1"/>
</dbReference>
<dbReference type="Proteomes" id="UP000779574">
    <property type="component" value="Unassembled WGS sequence"/>
</dbReference>
<organism evidence="4 5">
    <name type="scientific">Aureobasidium melanogenum</name>
    <name type="common">Aureobasidium pullulans var. melanogenum</name>
    <dbReference type="NCBI Taxonomy" id="46634"/>
    <lineage>
        <taxon>Eukaryota</taxon>
        <taxon>Fungi</taxon>
        <taxon>Dikarya</taxon>
        <taxon>Ascomycota</taxon>
        <taxon>Pezizomycotina</taxon>
        <taxon>Dothideomycetes</taxon>
        <taxon>Dothideomycetidae</taxon>
        <taxon>Dothideales</taxon>
        <taxon>Saccotheciaceae</taxon>
        <taxon>Aureobasidium</taxon>
    </lineage>
</organism>
<evidence type="ECO:0000313" key="4">
    <source>
        <dbReference type="EMBL" id="KAG9693024.1"/>
    </source>
</evidence>
<feature type="non-terminal residue" evidence="4">
    <location>
        <position position="261"/>
    </location>
</feature>
<dbReference type="OrthoDB" id="5840532at2759"/>
<dbReference type="InterPro" id="IPR002347">
    <property type="entry name" value="SDR_fam"/>
</dbReference>
<keyword evidence="2" id="KW-0521">NADP</keyword>
<reference evidence="4" key="2">
    <citation type="submission" date="2021-08" db="EMBL/GenBank/DDBJ databases">
        <authorList>
            <person name="Gostincar C."/>
            <person name="Sun X."/>
            <person name="Song Z."/>
            <person name="Gunde-Cimerman N."/>
        </authorList>
    </citation>
    <scope>NUCLEOTIDE SEQUENCE</scope>
    <source>
        <strain evidence="4">EXF-9911</strain>
    </source>
</reference>
<evidence type="ECO:0000256" key="1">
    <source>
        <dbReference type="ARBA" id="ARBA00006484"/>
    </source>
</evidence>
<dbReference type="PANTHER" id="PTHR24321">
    <property type="entry name" value="DEHYDROGENASES, SHORT CHAIN"/>
    <property type="match status" value="1"/>
</dbReference>
<dbReference type="PANTHER" id="PTHR24321:SF8">
    <property type="entry name" value="ESTRADIOL 17-BETA-DEHYDROGENASE 8-RELATED"/>
    <property type="match status" value="1"/>
</dbReference>
<gene>
    <name evidence="4" type="ORF">KCU76_g6269</name>
</gene>
<accession>A0A9P8EL38</accession>
<dbReference type="GO" id="GO:0016491">
    <property type="term" value="F:oxidoreductase activity"/>
    <property type="evidence" value="ECO:0007669"/>
    <property type="project" value="UniProtKB-KW"/>
</dbReference>
<dbReference type="PRINTS" id="PR00081">
    <property type="entry name" value="GDHRDH"/>
</dbReference>
<comment type="caution">
    <text evidence="4">The sequence shown here is derived from an EMBL/GenBank/DDBJ whole genome shotgun (WGS) entry which is preliminary data.</text>
</comment>
<dbReference type="CDD" id="cd05233">
    <property type="entry name" value="SDR_c"/>
    <property type="match status" value="1"/>
</dbReference>
<dbReference type="PRINTS" id="PR00080">
    <property type="entry name" value="SDRFAMILY"/>
</dbReference>
<dbReference type="Gene3D" id="3.40.50.720">
    <property type="entry name" value="NAD(P)-binding Rossmann-like Domain"/>
    <property type="match status" value="1"/>
</dbReference>
<sequence>MIRRILSHGSFWSIGRATALQFAKEDCKRIVIADINNEALQETRKLTESISKDVSVTVVQLDVRDEKSVKNLIDVAISTYGRIDYCANVAGIIKFGDTTVLPTEDFELVYEINLRGVFLCAKYQISAMLEQEPLASKHSQFPARGSIINVASQAGLMGNPNLPAYVASKHGVIGLSKSDGLKFGAQGIRVNALCPGTIQTPILGDLPQGKAGEERQAQRMREIALKRVGEPEEVAQCVAFLASGRSSFITATTLAVHGGLQ</sequence>
<evidence type="ECO:0000256" key="3">
    <source>
        <dbReference type="ARBA" id="ARBA00023002"/>
    </source>
</evidence>
<dbReference type="AlphaFoldDB" id="A0A9P8EL38"/>
<protein>
    <recommendedName>
        <fullName evidence="6">NAD(P)-binding protein</fullName>
    </recommendedName>
</protein>
<dbReference type="EMBL" id="JAHFXF010000208">
    <property type="protein sequence ID" value="KAG9693024.1"/>
    <property type="molecule type" value="Genomic_DNA"/>
</dbReference>
<name>A0A9P8EL38_AURME</name>